<gene>
    <name evidence="2" type="ORF">BS47DRAFT_1391502</name>
</gene>
<accession>A0A9P6DUK5</accession>
<sequence length="210" mass="23437">MGVVYCQPQKKTKHRRKRFPDPSIIYIGQSNTISIPTYTTNPSGHRHPPRHKTPDLISRLISRRSLLSHQPLRHIPGVGVAAPVTVESGSNMISHSRVESQSNTFSHAEITRNLSVSAGNRLLRMKYILIGRTTGEKRYRLKYVPSMTTPFNWRSAFLGIGLQPPIVDGESGPPSHADDMHVIIPLDSNGDNLDLPNRSSGQSDYSQRII</sequence>
<comment type="caution">
    <text evidence="2">The sequence shown here is derived from an EMBL/GenBank/DDBJ whole genome shotgun (WGS) entry which is preliminary data.</text>
</comment>
<keyword evidence="3" id="KW-1185">Reference proteome</keyword>
<dbReference type="AlphaFoldDB" id="A0A9P6DUK5"/>
<dbReference type="Proteomes" id="UP000886523">
    <property type="component" value="Unassembled WGS sequence"/>
</dbReference>
<protein>
    <submittedName>
        <fullName evidence="2">Uncharacterized protein</fullName>
    </submittedName>
</protein>
<evidence type="ECO:0000313" key="3">
    <source>
        <dbReference type="Proteomes" id="UP000886523"/>
    </source>
</evidence>
<proteinExistence type="predicted"/>
<reference evidence="2" key="1">
    <citation type="journal article" date="2020" name="Nat. Commun.">
        <title>Large-scale genome sequencing of mycorrhizal fungi provides insights into the early evolution of symbiotic traits.</title>
        <authorList>
            <person name="Miyauchi S."/>
            <person name="Kiss E."/>
            <person name="Kuo A."/>
            <person name="Drula E."/>
            <person name="Kohler A."/>
            <person name="Sanchez-Garcia M."/>
            <person name="Morin E."/>
            <person name="Andreopoulos B."/>
            <person name="Barry K.W."/>
            <person name="Bonito G."/>
            <person name="Buee M."/>
            <person name="Carver A."/>
            <person name="Chen C."/>
            <person name="Cichocki N."/>
            <person name="Clum A."/>
            <person name="Culley D."/>
            <person name="Crous P.W."/>
            <person name="Fauchery L."/>
            <person name="Girlanda M."/>
            <person name="Hayes R.D."/>
            <person name="Keri Z."/>
            <person name="LaButti K."/>
            <person name="Lipzen A."/>
            <person name="Lombard V."/>
            <person name="Magnuson J."/>
            <person name="Maillard F."/>
            <person name="Murat C."/>
            <person name="Nolan M."/>
            <person name="Ohm R.A."/>
            <person name="Pangilinan J."/>
            <person name="Pereira M.F."/>
            <person name="Perotto S."/>
            <person name="Peter M."/>
            <person name="Pfister S."/>
            <person name="Riley R."/>
            <person name="Sitrit Y."/>
            <person name="Stielow J.B."/>
            <person name="Szollosi G."/>
            <person name="Zifcakova L."/>
            <person name="Stursova M."/>
            <person name="Spatafora J.W."/>
            <person name="Tedersoo L."/>
            <person name="Vaario L.M."/>
            <person name="Yamada A."/>
            <person name="Yan M."/>
            <person name="Wang P."/>
            <person name="Xu J."/>
            <person name="Bruns T."/>
            <person name="Baldrian P."/>
            <person name="Vilgalys R."/>
            <person name="Dunand C."/>
            <person name="Henrissat B."/>
            <person name="Grigoriev I.V."/>
            <person name="Hibbett D."/>
            <person name="Nagy L.G."/>
            <person name="Martin F.M."/>
        </authorList>
    </citation>
    <scope>NUCLEOTIDE SEQUENCE</scope>
    <source>
        <strain evidence="2">UP504</strain>
    </source>
</reference>
<evidence type="ECO:0000256" key="1">
    <source>
        <dbReference type="SAM" id="MobiDB-lite"/>
    </source>
</evidence>
<feature type="region of interest" description="Disordered" evidence="1">
    <location>
        <begin position="188"/>
        <end position="210"/>
    </location>
</feature>
<organism evidence="2 3">
    <name type="scientific">Hydnum rufescens UP504</name>
    <dbReference type="NCBI Taxonomy" id="1448309"/>
    <lineage>
        <taxon>Eukaryota</taxon>
        <taxon>Fungi</taxon>
        <taxon>Dikarya</taxon>
        <taxon>Basidiomycota</taxon>
        <taxon>Agaricomycotina</taxon>
        <taxon>Agaricomycetes</taxon>
        <taxon>Cantharellales</taxon>
        <taxon>Hydnaceae</taxon>
        <taxon>Hydnum</taxon>
    </lineage>
</organism>
<name>A0A9P6DUK5_9AGAM</name>
<feature type="compositionally biased region" description="Polar residues" evidence="1">
    <location>
        <begin position="197"/>
        <end position="210"/>
    </location>
</feature>
<dbReference type="EMBL" id="MU128949">
    <property type="protein sequence ID" value="KAF9515466.1"/>
    <property type="molecule type" value="Genomic_DNA"/>
</dbReference>
<evidence type="ECO:0000313" key="2">
    <source>
        <dbReference type="EMBL" id="KAF9515466.1"/>
    </source>
</evidence>